<protein>
    <submittedName>
        <fullName evidence="2">Glycosyltransferase, GT2 family</fullName>
    </submittedName>
</protein>
<dbReference type="PANTHER" id="PTHR43179:SF7">
    <property type="entry name" value="RHAMNOSYLTRANSFERASE WBBL"/>
    <property type="match status" value="1"/>
</dbReference>
<gene>
    <name evidence="2" type="ORF">SAMN05216537_1284</name>
</gene>
<feature type="domain" description="Glycosyltransferase 2-like" evidence="1">
    <location>
        <begin position="348"/>
        <end position="473"/>
    </location>
</feature>
<feature type="domain" description="Glycosyltransferase 2-like" evidence="1">
    <location>
        <begin position="92"/>
        <end position="207"/>
    </location>
</feature>
<dbReference type="Pfam" id="PF00535">
    <property type="entry name" value="Glycos_transf_2"/>
    <property type="match status" value="2"/>
</dbReference>
<sequence>MKSKAEENWFIHNGRHLIRMFRLFKPSSISRIIEYIKKNKFTDIKEEIYLIMYEESDSLTVRYPDWFERHKVTKEQLEEQRKEKFSYNPKVSILVPTYNTPVKFLREMIDSVKNQSYANWELCIADGSDTNNEARKVLEEYVNNDSRIVVRYLDDNYGISGNTNKALELATGELIGLLDHDDFVEPDLLYEVVKEFQDEDVDVVYTDEDKVLAPKWKHVDPNFKPDFSIDLLRSHNYITHFFTVKKTIIDKVGNFRSECDGSQDYDLIFRCTEQAKSIKHIPKILYHWRMTEGSTAANPQSKMYCYEAGKKAIEDHLKRVGVEANVEIMDLWGMYHTTYKIQGNPKISIIIPNMDHTDDLNRCIRSIEEKSTYRNFEFIIVENNSVQKETFEYYKTIEKEFDNIKVIKWDKEFNYSAINNYGVKNCDGEVLLLLNNDTELITPTALEEMLGIALRKDVGCVGAKLLYADNTVQHAGVVVGFGGYAGHVFNGFGDDNLGYMARLQINCNYSAVTAACLMTRRDVYDLVGGLDEQFVVACNDVDYCLKTRANGLNVVYNAFSKWYHYESKSRGSDEEGAKKLRFEQEKEKFRSKWPDILRDGDPLYNINFPFTEGAFKVERE</sequence>
<dbReference type="Gene3D" id="3.90.550.10">
    <property type="entry name" value="Spore Coat Polysaccharide Biosynthesis Protein SpsA, Chain A"/>
    <property type="match status" value="2"/>
</dbReference>
<evidence type="ECO:0000259" key="1">
    <source>
        <dbReference type="Pfam" id="PF00535"/>
    </source>
</evidence>
<dbReference type="STRING" id="1410661.GCA_000702205_01461"/>
<keyword evidence="3" id="KW-1185">Reference proteome</keyword>
<dbReference type="GO" id="GO:0016757">
    <property type="term" value="F:glycosyltransferase activity"/>
    <property type="evidence" value="ECO:0007669"/>
    <property type="project" value="UniProtKB-KW"/>
</dbReference>
<reference evidence="2 3" key="1">
    <citation type="submission" date="2016-10" db="EMBL/GenBank/DDBJ databases">
        <authorList>
            <person name="de Groot N.N."/>
        </authorList>
    </citation>
    <scope>NUCLEOTIDE SEQUENCE [LARGE SCALE GENOMIC DNA]</scope>
    <source>
        <strain evidence="2 3">D15d</strain>
    </source>
</reference>
<dbReference type="CDD" id="cd04186">
    <property type="entry name" value="GT_2_like_c"/>
    <property type="match status" value="1"/>
</dbReference>
<dbReference type="AlphaFoldDB" id="A0A1H5XEL0"/>
<evidence type="ECO:0000313" key="3">
    <source>
        <dbReference type="Proteomes" id="UP000236726"/>
    </source>
</evidence>
<dbReference type="PANTHER" id="PTHR43179">
    <property type="entry name" value="RHAMNOSYLTRANSFERASE WBBL"/>
    <property type="match status" value="1"/>
</dbReference>
<dbReference type="SUPFAM" id="SSF53448">
    <property type="entry name" value="Nucleotide-diphospho-sugar transferases"/>
    <property type="match status" value="2"/>
</dbReference>
<accession>A0A1H5XEL0</accession>
<dbReference type="EMBL" id="FNUL01000028">
    <property type="protein sequence ID" value="SEG09777.1"/>
    <property type="molecule type" value="Genomic_DNA"/>
</dbReference>
<dbReference type="InterPro" id="IPR029044">
    <property type="entry name" value="Nucleotide-diphossugar_trans"/>
</dbReference>
<name>A0A1H5XEL0_9FIRM</name>
<evidence type="ECO:0000313" key="2">
    <source>
        <dbReference type="EMBL" id="SEG09777.1"/>
    </source>
</evidence>
<dbReference type="RefSeq" id="WP_103953600.1">
    <property type="nucleotide sequence ID" value="NZ_FNUL01000028.1"/>
</dbReference>
<dbReference type="CDD" id="cd04184">
    <property type="entry name" value="GT2_RfbC_Mx_like"/>
    <property type="match status" value="1"/>
</dbReference>
<dbReference type="Proteomes" id="UP000236726">
    <property type="component" value="Unassembled WGS sequence"/>
</dbReference>
<dbReference type="InterPro" id="IPR001173">
    <property type="entry name" value="Glyco_trans_2-like"/>
</dbReference>
<keyword evidence="2" id="KW-0808">Transferase</keyword>
<proteinExistence type="predicted"/>
<organism evidence="2 3">
    <name type="scientific">Lachnospira multipara</name>
    <dbReference type="NCBI Taxonomy" id="28051"/>
    <lineage>
        <taxon>Bacteria</taxon>
        <taxon>Bacillati</taxon>
        <taxon>Bacillota</taxon>
        <taxon>Clostridia</taxon>
        <taxon>Lachnospirales</taxon>
        <taxon>Lachnospiraceae</taxon>
        <taxon>Lachnospira</taxon>
    </lineage>
</organism>